<name>A0ABM7KY93_9HELI</name>
<reference evidence="3 4" key="1">
    <citation type="submission" date="2020-04" db="EMBL/GenBank/DDBJ databases">
        <title>Genomic analysis of gastric non-Helicobacter pylori Helicobacters isolated in Japan.</title>
        <authorList>
            <person name="Suzuki M."/>
            <person name="Rimbara E."/>
        </authorList>
    </citation>
    <scope>NUCLEOTIDE SEQUENCE [LARGE SCALE GENOMIC DNA]</scope>
    <source>
        <strain evidence="3 4">NHP19-0020</strain>
    </source>
</reference>
<dbReference type="InterPro" id="IPR036597">
    <property type="entry name" value="Fido-like_dom_sf"/>
</dbReference>
<dbReference type="SUPFAM" id="SSF140931">
    <property type="entry name" value="Fic-like"/>
    <property type="match status" value="1"/>
</dbReference>
<protein>
    <recommendedName>
        <fullName evidence="2">Fido domain-containing protein</fullName>
    </recommendedName>
</protein>
<dbReference type="RefSeq" id="WP_034375242.1">
    <property type="nucleotide sequence ID" value="NZ_AP023036.1"/>
</dbReference>
<dbReference type="Gene3D" id="1.10.3290.10">
    <property type="entry name" value="Fido-like domain"/>
    <property type="match status" value="1"/>
</dbReference>
<dbReference type="EMBL" id="AP023036">
    <property type="protein sequence ID" value="BCD45404.1"/>
    <property type="molecule type" value="Genomic_DNA"/>
</dbReference>
<dbReference type="PANTHER" id="PTHR13504:SF38">
    <property type="entry name" value="FIDO DOMAIN-CONTAINING PROTEIN"/>
    <property type="match status" value="1"/>
</dbReference>
<keyword evidence="4" id="KW-1185">Reference proteome</keyword>
<evidence type="ECO:0000313" key="3">
    <source>
        <dbReference type="EMBL" id="BCD45404.1"/>
    </source>
</evidence>
<feature type="domain" description="Fido" evidence="2">
    <location>
        <begin position="78"/>
        <end position="220"/>
    </location>
</feature>
<gene>
    <name evidence="3" type="ORF">NHP190020_04430</name>
</gene>
<evidence type="ECO:0000259" key="2">
    <source>
        <dbReference type="PROSITE" id="PS51459"/>
    </source>
</evidence>
<organism evidence="3 4">
    <name type="scientific">Helicobacter suis</name>
    <dbReference type="NCBI Taxonomy" id="104628"/>
    <lineage>
        <taxon>Bacteria</taxon>
        <taxon>Pseudomonadati</taxon>
        <taxon>Campylobacterota</taxon>
        <taxon>Epsilonproteobacteria</taxon>
        <taxon>Campylobacterales</taxon>
        <taxon>Helicobacteraceae</taxon>
        <taxon>Helicobacter</taxon>
    </lineage>
</organism>
<dbReference type="PANTHER" id="PTHR13504">
    <property type="entry name" value="FIDO DOMAIN-CONTAINING PROTEIN DDB_G0283145"/>
    <property type="match status" value="1"/>
</dbReference>
<evidence type="ECO:0000256" key="1">
    <source>
        <dbReference type="SAM" id="MobiDB-lite"/>
    </source>
</evidence>
<dbReference type="Pfam" id="PF02661">
    <property type="entry name" value="Fic"/>
    <property type="match status" value="1"/>
</dbReference>
<dbReference type="PROSITE" id="PS51459">
    <property type="entry name" value="FIDO"/>
    <property type="match status" value="1"/>
</dbReference>
<feature type="region of interest" description="Disordered" evidence="1">
    <location>
        <begin position="234"/>
        <end position="258"/>
    </location>
</feature>
<dbReference type="InterPro" id="IPR003812">
    <property type="entry name" value="Fido"/>
</dbReference>
<evidence type="ECO:0000313" key="4">
    <source>
        <dbReference type="Proteomes" id="UP000509742"/>
    </source>
</evidence>
<dbReference type="Proteomes" id="UP000509742">
    <property type="component" value="Chromosome"/>
</dbReference>
<proteinExistence type="predicted"/>
<sequence length="258" mass="30073">MDYRQLLANTEYLLDLTIRMAHHSTAIEGNSLTQNETASILLEGFIPRAMNEREYYEVKNYQQLMPFLLTSLESETPIDNEFIKKIHAILMQHLIDNHGKFKTIQNVVLGADFETEKPYKVPTTLKDWCDNLTYQLDRAQSDDQKPAIIMDAHIKFERIHPFNDGNGRTGRSLIFYSVLEHNLMPFVIAKEAKDIYMQAMRTENAQQLVQLAKEAQIIEKKRIESFLEQNKHRIEVPNTTSSSQSDWLEPRKRKGRGF</sequence>
<accession>A0ABM7KY93</accession>
<feature type="compositionally biased region" description="Polar residues" evidence="1">
    <location>
        <begin position="237"/>
        <end position="246"/>
    </location>
</feature>
<dbReference type="InterPro" id="IPR040198">
    <property type="entry name" value="Fido_containing"/>
</dbReference>